<name>A0A6J5ENW1_9BURK</name>
<keyword evidence="1" id="KW-0560">Oxidoreductase</keyword>
<organism evidence="1 2">
    <name type="scientific">Paraburkholderia solisilvae</name>
    <dbReference type="NCBI Taxonomy" id="624376"/>
    <lineage>
        <taxon>Bacteria</taxon>
        <taxon>Pseudomonadati</taxon>
        <taxon>Pseudomonadota</taxon>
        <taxon>Betaproteobacteria</taxon>
        <taxon>Burkholderiales</taxon>
        <taxon>Burkholderiaceae</taxon>
        <taxon>Paraburkholderia</taxon>
    </lineage>
</organism>
<dbReference type="PIRSF" id="PIRSF001439">
    <property type="entry name" value="CryM"/>
    <property type="match status" value="1"/>
</dbReference>
<dbReference type="PANTHER" id="PTHR13812:SF19">
    <property type="entry name" value="KETIMINE REDUCTASE MU-CRYSTALLIN"/>
    <property type="match status" value="1"/>
</dbReference>
<reference evidence="1 2" key="1">
    <citation type="submission" date="2020-04" db="EMBL/GenBank/DDBJ databases">
        <authorList>
            <person name="De Canck E."/>
        </authorList>
    </citation>
    <scope>NUCLEOTIDE SEQUENCE [LARGE SCALE GENOMIC DNA]</scope>
    <source>
        <strain evidence="1 2">LMG 29739</strain>
    </source>
</reference>
<dbReference type="Proteomes" id="UP000494329">
    <property type="component" value="Unassembled WGS sequence"/>
</dbReference>
<dbReference type="SUPFAM" id="SSF51735">
    <property type="entry name" value="NAD(P)-binding Rossmann-fold domains"/>
    <property type="match status" value="1"/>
</dbReference>
<gene>
    <name evidence="1" type="primary">lhpI</name>
    <name evidence="1" type="ORF">LMG29739_04900</name>
</gene>
<dbReference type="AlphaFoldDB" id="A0A6J5ENW1"/>
<dbReference type="InterPro" id="IPR003462">
    <property type="entry name" value="ODC_Mu_crystall"/>
</dbReference>
<dbReference type="EMBL" id="CADIKF010000047">
    <property type="protein sequence ID" value="CAB3766705.1"/>
    <property type="molecule type" value="Genomic_DNA"/>
</dbReference>
<dbReference type="GO" id="GO:0005737">
    <property type="term" value="C:cytoplasm"/>
    <property type="evidence" value="ECO:0007669"/>
    <property type="project" value="TreeGrafter"/>
</dbReference>
<dbReference type="EC" id="1.5.1.49" evidence="1"/>
<dbReference type="Pfam" id="PF02423">
    <property type="entry name" value="OCD_Mu_crystall"/>
    <property type="match status" value="1"/>
</dbReference>
<evidence type="ECO:0000313" key="1">
    <source>
        <dbReference type="EMBL" id="CAB3766705.1"/>
    </source>
</evidence>
<proteinExistence type="predicted"/>
<dbReference type="PANTHER" id="PTHR13812">
    <property type="entry name" value="KETIMINE REDUCTASE MU-CRYSTALLIN"/>
    <property type="match status" value="1"/>
</dbReference>
<keyword evidence="2" id="KW-1185">Reference proteome</keyword>
<accession>A0A6J5ENW1</accession>
<dbReference type="GO" id="GO:0016491">
    <property type="term" value="F:oxidoreductase activity"/>
    <property type="evidence" value="ECO:0007669"/>
    <property type="project" value="UniProtKB-KW"/>
</dbReference>
<dbReference type="InterPro" id="IPR023401">
    <property type="entry name" value="ODC_N"/>
</dbReference>
<evidence type="ECO:0000313" key="2">
    <source>
        <dbReference type="Proteomes" id="UP000494329"/>
    </source>
</evidence>
<protein>
    <submittedName>
        <fullName evidence="1">Delta(1)-pyrroline-2-carboxylate reductase</fullName>
        <ecNumber evidence="1">1.5.1.49</ecNumber>
    </submittedName>
</protein>
<dbReference type="InterPro" id="IPR036291">
    <property type="entry name" value="NAD(P)-bd_dom_sf"/>
</dbReference>
<dbReference type="RefSeq" id="WP_175114051.1">
    <property type="nucleotide sequence ID" value="NZ_CADIKF010000047.1"/>
</dbReference>
<dbReference type="Gene3D" id="3.40.50.720">
    <property type="entry name" value="NAD(P)-binding Rossmann-like Domain"/>
    <property type="match status" value="1"/>
</dbReference>
<sequence length="310" mass="32662">MHIITDEQVHRLITMSDAIATLRPALMEQGGGRASIQTRVRTLGENISLSTMGAIIPGAGVCGAKVYSTHRGVFDFVIPLFSTEDGRLLSIIHGGALTEYRTAAVTRIAFDAFGPAHAKVLTVFGTGVQARAHIRALVEHSGIEHVMIVGIEGVPETIARMQAEWANVRFEAADAQTAVKAADVIVTATRSATPLFDGTQIKPGTFVAAIGSSKPGAREIDDTTLLRAGLVIVESIEQAKAEAGDLLMASPGIVDWTSVAELGSALHAGRAEWHSQGEIVVFKSLGIGLADVALGELVTRRLIAETATSR</sequence>
<dbReference type="Gene3D" id="3.30.1780.10">
    <property type="entry name" value="ornithine cyclodeaminase, domain 1"/>
    <property type="match status" value="1"/>
</dbReference>